<dbReference type="Proteomes" id="UP001283361">
    <property type="component" value="Unassembled WGS sequence"/>
</dbReference>
<evidence type="ECO:0000313" key="1">
    <source>
        <dbReference type="EMBL" id="KAK3698358.1"/>
    </source>
</evidence>
<sequence length="141" mass="15532">MSGNGKVVFARGDHHATKSKIFSPRAAGDEPIAMRQVRPDHVGKTYGNAKTLSDDTERELIKEHTAGKQPLRRQVRAAHRVGLGVWDYVCLVVELIVLGWSSSCWAGREGLCLSCVRAHRAGLGVRDYVCLVLELIVLGWV</sequence>
<dbReference type="EMBL" id="JAWDGP010007976">
    <property type="protein sequence ID" value="KAK3698358.1"/>
    <property type="molecule type" value="Genomic_DNA"/>
</dbReference>
<evidence type="ECO:0000313" key="2">
    <source>
        <dbReference type="Proteomes" id="UP001283361"/>
    </source>
</evidence>
<proteinExistence type="predicted"/>
<accession>A0AAE0XNE9</accession>
<protein>
    <submittedName>
        <fullName evidence="1">Uncharacterized protein</fullName>
    </submittedName>
</protein>
<comment type="caution">
    <text evidence="1">The sequence shown here is derived from an EMBL/GenBank/DDBJ whole genome shotgun (WGS) entry which is preliminary data.</text>
</comment>
<keyword evidence="2" id="KW-1185">Reference proteome</keyword>
<reference evidence="1" key="1">
    <citation type="journal article" date="2023" name="G3 (Bethesda)">
        <title>A reference genome for the long-term kleptoplast-retaining sea slug Elysia crispata morphotype clarki.</title>
        <authorList>
            <person name="Eastman K.E."/>
            <person name="Pendleton A.L."/>
            <person name="Shaikh M.A."/>
            <person name="Suttiyut T."/>
            <person name="Ogas R."/>
            <person name="Tomko P."/>
            <person name="Gavelis G."/>
            <person name="Widhalm J.R."/>
            <person name="Wisecaver J.H."/>
        </authorList>
    </citation>
    <scope>NUCLEOTIDE SEQUENCE</scope>
    <source>
        <strain evidence="1">ECLA1</strain>
    </source>
</reference>
<dbReference type="AlphaFoldDB" id="A0AAE0XNE9"/>
<gene>
    <name evidence="1" type="ORF">RRG08_022919</name>
</gene>
<name>A0AAE0XNE9_9GAST</name>
<organism evidence="1 2">
    <name type="scientific">Elysia crispata</name>
    <name type="common">lettuce slug</name>
    <dbReference type="NCBI Taxonomy" id="231223"/>
    <lineage>
        <taxon>Eukaryota</taxon>
        <taxon>Metazoa</taxon>
        <taxon>Spiralia</taxon>
        <taxon>Lophotrochozoa</taxon>
        <taxon>Mollusca</taxon>
        <taxon>Gastropoda</taxon>
        <taxon>Heterobranchia</taxon>
        <taxon>Euthyneura</taxon>
        <taxon>Panpulmonata</taxon>
        <taxon>Sacoglossa</taxon>
        <taxon>Placobranchoidea</taxon>
        <taxon>Plakobranchidae</taxon>
        <taxon>Elysia</taxon>
    </lineage>
</organism>